<protein>
    <submittedName>
        <fullName evidence="2">Uncharacterized protein</fullName>
    </submittedName>
</protein>
<dbReference type="EMBL" id="JAYMYQ010000008">
    <property type="protein sequence ID" value="KAK7315877.1"/>
    <property type="molecule type" value="Genomic_DNA"/>
</dbReference>
<evidence type="ECO:0000256" key="1">
    <source>
        <dbReference type="SAM" id="MobiDB-lite"/>
    </source>
</evidence>
<keyword evidence="3" id="KW-1185">Reference proteome</keyword>
<accession>A0AAN9KGR8</accession>
<sequence>MGLGGRRLKGFPYDVDSDSRPKKPRRDVEEELDNKVEEGRLARTDSGFLGVFLVLWRPRLRLQGPIGILGITLAALPLRSSEDPSHHGQWDRDVNRKRRQDPTLLFVIQHAPSPPFGFGTLEASLNKLVPLDVYAFVFVKNSGESFFYERRIASRLSAMRGSPYPYADPVELTLLFSLQFAWQDLITCHLVT</sequence>
<feature type="region of interest" description="Disordered" evidence="1">
    <location>
        <begin position="1"/>
        <end position="33"/>
    </location>
</feature>
<reference evidence="2 3" key="1">
    <citation type="submission" date="2024-01" db="EMBL/GenBank/DDBJ databases">
        <title>The genomes of 5 underutilized Papilionoideae crops provide insights into root nodulation and disease resistanc.</title>
        <authorList>
            <person name="Jiang F."/>
        </authorList>
    </citation>
    <scope>NUCLEOTIDE SEQUENCE [LARGE SCALE GENOMIC DNA]</scope>
    <source>
        <strain evidence="2">LVBAO_FW01</strain>
        <tissue evidence="2">Leaves</tissue>
    </source>
</reference>
<comment type="caution">
    <text evidence="2">The sequence shown here is derived from an EMBL/GenBank/DDBJ whole genome shotgun (WGS) entry which is preliminary data.</text>
</comment>
<name>A0AAN9KGR8_CANGL</name>
<dbReference type="AlphaFoldDB" id="A0AAN9KGR8"/>
<dbReference type="Proteomes" id="UP001367508">
    <property type="component" value="Unassembled WGS sequence"/>
</dbReference>
<organism evidence="2 3">
    <name type="scientific">Canavalia gladiata</name>
    <name type="common">Sword bean</name>
    <name type="synonym">Dolichos gladiatus</name>
    <dbReference type="NCBI Taxonomy" id="3824"/>
    <lineage>
        <taxon>Eukaryota</taxon>
        <taxon>Viridiplantae</taxon>
        <taxon>Streptophyta</taxon>
        <taxon>Embryophyta</taxon>
        <taxon>Tracheophyta</taxon>
        <taxon>Spermatophyta</taxon>
        <taxon>Magnoliopsida</taxon>
        <taxon>eudicotyledons</taxon>
        <taxon>Gunneridae</taxon>
        <taxon>Pentapetalae</taxon>
        <taxon>rosids</taxon>
        <taxon>fabids</taxon>
        <taxon>Fabales</taxon>
        <taxon>Fabaceae</taxon>
        <taxon>Papilionoideae</taxon>
        <taxon>50 kb inversion clade</taxon>
        <taxon>NPAAA clade</taxon>
        <taxon>indigoferoid/millettioid clade</taxon>
        <taxon>Phaseoleae</taxon>
        <taxon>Canavalia</taxon>
    </lineage>
</organism>
<evidence type="ECO:0000313" key="3">
    <source>
        <dbReference type="Proteomes" id="UP001367508"/>
    </source>
</evidence>
<gene>
    <name evidence="2" type="ORF">VNO77_34459</name>
</gene>
<evidence type="ECO:0000313" key="2">
    <source>
        <dbReference type="EMBL" id="KAK7315877.1"/>
    </source>
</evidence>
<proteinExistence type="predicted"/>